<evidence type="ECO:0000259" key="4">
    <source>
        <dbReference type="Pfam" id="PF00326"/>
    </source>
</evidence>
<reference evidence="6 7" key="1">
    <citation type="submission" date="2019-08" db="EMBL/GenBank/DDBJ databases">
        <title>Bacterial whole genome sequence for Glaciihabitans sp. CHu50b-6-2.</title>
        <authorList>
            <person name="Jin L."/>
        </authorList>
    </citation>
    <scope>NUCLEOTIDE SEQUENCE [LARGE SCALE GENOMIC DNA]</scope>
    <source>
        <strain evidence="6 7">CHu50b-6-2</strain>
    </source>
</reference>
<name>A0A5C8UQS5_9MICO</name>
<dbReference type="InterPro" id="IPR023302">
    <property type="entry name" value="Pept_S9A_N"/>
</dbReference>
<sequence>MSADQHDENLWLEDIHGEAPLAWAAEQSAQTLARFASPQFDALTARLLEVIDSDDRIPVVSHRGGHYYNFWRDREHPRGLWRRTTLESYRSADTEWDVLLDVDELGRAEGREWVFSGARLLPNDYGRALVALSPDGGDAAAVREFDLETRAFVADGFTIPTAKSSYSWIDRDTIFLGTDFGPGSMTDSSYPRTVRRLRRGQPVAAAELVHEVTTDDLSVSGIHQHTPGFERDLVIEHLDFYRSRTLLLVDGVLVHIDVPDDADVTLRREWLLVHVRSDWAVGGVVHPTGALLAIRLEAFLTGDRAFDVLFVPDEHTALESWDFTESRLILTLLVDVASSLVVLDPGAGWSRSPLAGVPSLSTVRVIDTDPDESDEFWLHSTGFTTPSRVLRGVIGSVAPELIRSSPAFFDAEGLEVRQHWAVSDDGTRVPYFQVAAAGLALDGSHPTLLSGYGGFQVSRLPEYGGIVGRAWLERGGVFVLANIRGGGEFGPGWHTAALKANRPRAFEDFAAIARDLVSRGVTTPSRLGCEGRSNGGLLVGNMLTGYPELFGAVVCGVPLLDMKRYTHLSAGASWIAEYGDPDDAAEWDYIRTFSPYQLVREDGHYPPVLFYAATSDDRVGPVQARKMAARMQGMGIPEVFYFENSDGGHGGAVDNAHTARLNALIYEFLWSRLAG</sequence>
<dbReference type="InterPro" id="IPR002470">
    <property type="entry name" value="Peptidase_S9A"/>
</dbReference>
<dbReference type="PANTHER" id="PTHR42881:SF13">
    <property type="entry name" value="PROLYL ENDOPEPTIDASE"/>
    <property type="match status" value="1"/>
</dbReference>
<dbReference type="Pfam" id="PF00326">
    <property type="entry name" value="Peptidase_S9"/>
    <property type="match status" value="1"/>
</dbReference>
<dbReference type="SUPFAM" id="SSF50993">
    <property type="entry name" value="Peptidase/esterase 'gauge' domain"/>
    <property type="match status" value="1"/>
</dbReference>
<evidence type="ECO:0000313" key="6">
    <source>
        <dbReference type="EMBL" id="TXN29819.1"/>
    </source>
</evidence>
<keyword evidence="1" id="KW-0645">Protease</keyword>
<keyword evidence="7" id="KW-1185">Reference proteome</keyword>
<dbReference type="InterPro" id="IPR051167">
    <property type="entry name" value="Prolyl_oligopep/macrocyclase"/>
</dbReference>
<dbReference type="InterPro" id="IPR029058">
    <property type="entry name" value="AB_hydrolase_fold"/>
</dbReference>
<evidence type="ECO:0000256" key="2">
    <source>
        <dbReference type="ARBA" id="ARBA00022801"/>
    </source>
</evidence>
<dbReference type="Gene3D" id="2.130.10.120">
    <property type="entry name" value="Prolyl oligopeptidase, N-terminal domain"/>
    <property type="match status" value="1"/>
</dbReference>
<evidence type="ECO:0000313" key="7">
    <source>
        <dbReference type="Proteomes" id="UP000321379"/>
    </source>
</evidence>
<dbReference type="Pfam" id="PF02897">
    <property type="entry name" value="Peptidase_S9_N"/>
    <property type="match status" value="1"/>
</dbReference>
<keyword evidence="2" id="KW-0378">Hydrolase</keyword>
<dbReference type="Proteomes" id="UP000321379">
    <property type="component" value="Unassembled WGS sequence"/>
</dbReference>
<dbReference type="RefSeq" id="WP_147783862.1">
    <property type="nucleotide sequence ID" value="NZ_VRMG01000008.1"/>
</dbReference>
<evidence type="ECO:0000256" key="3">
    <source>
        <dbReference type="ARBA" id="ARBA00022825"/>
    </source>
</evidence>
<dbReference type="AlphaFoldDB" id="A0A5C8UQS5"/>
<dbReference type="EMBL" id="VRMG01000008">
    <property type="protein sequence ID" value="TXN29819.1"/>
    <property type="molecule type" value="Genomic_DNA"/>
</dbReference>
<evidence type="ECO:0000256" key="1">
    <source>
        <dbReference type="ARBA" id="ARBA00022670"/>
    </source>
</evidence>
<dbReference type="Gene3D" id="3.40.50.1820">
    <property type="entry name" value="alpha/beta hydrolase"/>
    <property type="match status" value="1"/>
</dbReference>
<dbReference type="GO" id="GO:0006508">
    <property type="term" value="P:proteolysis"/>
    <property type="evidence" value="ECO:0007669"/>
    <property type="project" value="UniProtKB-KW"/>
</dbReference>
<feature type="domain" description="Peptidase S9 prolyl oligopeptidase catalytic" evidence="4">
    <location>
        <begin position="471"/>
        <end position="672"/>
    </location>
</feature>
<evidence type="ECO:0000259" key="5">
    <source>
        <dbReference type="Pfam" id="PF02897"/>
    </source>
</evidence>
<feature type="domain" description="Peptidase S9A N-terminal" evidence="5">
    <location>
        <begin position="6"/>
        <end position="223"/>
    </location>
</feature>
<dbReference type="SUPFAM" id="SSF53474">
    <property type="entry name" value="alpha/beta-Hydrolases"/>
    <property type="match status" value="1"/>
</dbReference>
<gene>
    <name evidence="6" type="ORF">FVP33_11785</name>
</gene>
<dbReference type="GO" id="GO:0005829">
    <property type="term" value="C:cytosol"/>
    <property type="evidence" value="ECO:0007669"/>
    <property type="project" value="TreeGrafter"/>
</dbReference>
<dbReference type="PRINTS" id="PR00862">
    <property type="entry name" value="PROLIGOPTASE"/>
</dbReference>
<dbReference type="GO" id="GO:0004252">
    <property type="term" value="F:serine-type endopeptidase activity"/>
    <property type="evidence" value="ECO:0007669"/>
    <property type="project" value="InterPro"/>
</dbReference>
<keyword evidence="3" id="KW-0720">Serine protease</keyword>
<proteinExistence type="predicted"/>
<accession>A0A5C8UQS5</accession>
<dbReference type="InterPro" id="IPR001375">
    <property type="entry name" value="Peptidase_S9_cat"/>
</dbReference>
<comment type="caution">
    <text evidence="6">The sequence shown here is derived from an EMBL/GenBank/DDBJ whole genome shotgun (WGS) entry which is preliminary data.</text>
</comment>
<dbReference type="GO" id="GO:0070012">
    <property type="term" value="F:oligopeptidase activity"/>
    <property type="evidence" value="ECO:0007669"/>
    <property type="project" value="TreeGrafter"/>
</dbReference>
<protein>
    <submittedName>
        <fullName evidence="6">S9 family peptidase</fullName>
    </submittedName>
</protein>
<dbReference type="PANTHER" id="PTHR42881">
    <property type="entry name" value="PROLYL ENDOPEPTIDASE"/>
    <property type="match status" value="1"/>
</dbReference>
<organism evidence="6 7">
    <name type="scientific">Lacisediminihabitans profunda</name>
    <dbReference type="NCBI Taxonomy" id="2594790"/>
    <lineage>
        <taxon>Bacteria</taxon>
        <taxon>Bacillati</taxon>
        <taxon>Actinomycetota</taxon>
        <taxon>Actinomycetes</taxon>
        <taxon>Micrococcales</taxon>
        <taxon>Microbacteriaceae</taxon>
        <taxon>Lacisediminihabitans</taxon>
    </lineage>
</organism>